<feature type="region of interest" description="Disordered" evidence="1">
    <location>
        <begin position="137"/>
        <end position="166"/>
    </location>
</feature>
<reference evidence="2" key="1">
    <citation type="submission" date="2020-09" db="EMBL/GenBank/DDBJ databases">
        <title>Pseudomonas syringae pv. eriobotryae genome sequence causing loquat canker disease.</title>
        <authorList>
            <person name="Fukuda S."/>
            <person name="Tashiro H."/>
            <person name="Nagano Y."/>
        </authorList>
    </citation>
    <scope>NUCLEOTIDE SEQUENCE</scope>
    <source>
        <strain evidence="2">AM001</strain>
    </source>
</reference>
<gene>
    <name evidence="2" type="ORF">PSE10A_46120</name>
</gene>
<dbReference type="RefSeq" id="WP_223285746.1">
    <property type="nucleotide sequence ID" value="NZ_BMZW01000035.1"/>
</dbReference>
<evidence type="ECO:0000256" key="1">
    <source>
        <dbReference type="SAM" id="MobiDB-lite"/>
    </source>
</evidence>
<evidence type="ECO:0000313" key="3">
    <source>
        <dbReference type="Proteomes" id="UP000630864"/>
    </source>
</evidence>
<dbReference type="AlphaFoldDB" id="A0A9P3AHZ5"/>
<protein>
    <submittedName>
        <fullName evidence="2">Uncharacterized protein</fullName>
    </submittedName>
</protein>
<evidence type="ECO:0000313" key="2">
    <source>
        <dbReference type="EMBL" id="GFZ62101.1"/>
    </source>
</evidence>
<dbReference type="Proteomes" id="UP000630864">
    <property type="component" value="Unassembled WGS sequence"/>
</dbReference>
<sequence>MANTEKAPSTAKAAFEEAQNSGLYPDSALSLGSEIYKQITSLTTNNALSELQLKLSKASAAAAASGSPEDEALVDTLYSDLKKARNDQKNVKDQYKAIRGSNTFETILLAYGDEFRELASKIALEVTKGTHLALKNVKTRNKSATSSDSSNKSTGSTRTPTSYTITNDKGETTVLVGRAGRAAANLTQDADTFAFLGFTIETDEAKKEHLNPATIKLSNNTEIPATRPNIVRAIQEPEQASFKGYTATEIK</sequence>
<dbReference type="EMBL" id="BMZW01000035">
    <property type="protein sequence ID" value="GFZ62101.1"/>
    <property type="molecule type" value="Genomic_DNA"/>
</dbReference>
<comment type="caution">
    <text evidence="2">The sequence shown here is derived from an EMBL/GenBank/DDBJ whole genome shotgun (WGS) entry which is preliminary data.</text>
</comment>
<name>A0A9P3AHZ5_PSEA0</name>
<feature type="compositionally biased region" description="Low complexity" evidence="1">
    <location>
        <begin position="142"/>
        <end position="158"/>
    </location>
</feature>
<proteinExistence type="predicted"/>
<accession>A0A9P3AHZ5</accession>
<organism evidence="2 3">
    <name type="scientific">Pseudomonas amygdali pv. eriobotryae</name>
    <dbReference type="NCBI Taxonomy" id="129137"/>
    <lineage>
        <taxon>Bacteria</taxon>
        <taxon>Pseudomonadati</taxon>
        <taxon>Pseudomonadota</taxon>
        <taxon>Gammaproteobacteria</taxon>
        <taxon>Pseudomonadales</taxon>
        <taxon>Pseudomonadaceae</taxon>
        <taxon>Pseudomonas</taxon>
        <taxon>Pseudomonas amygdali</taxon>
    </lineage>
</organism>